<dbReference type="RefSeq" id="YP_007675480.1">
    <property type="nucleotide sequence ID" value="NC_020859.1"/>
</dbReference>
<reference evidence="1 2" key="1">
    <citation type="submission" date="2010-09" db="EMBL/GenBank/DDBJ databases">
        <title>The Genome Sequence of Synechococcus phage S-RIM2 isolate R1_1999.</title>
        <authorList>
            <consortium name="The Broad Institute Genome Sequencing Platform"/>
            <person name="Henn M.R."/>
            <person name="Marston M."/>
            <person name="Levin J."/>
            <person name="Malboeuf C."/>
            <person name="Casali M."/>
            <person name="Russ C."/>
            <person name="Lennon N."/>
            <person name="Chapman S.B."/>
            <person name="Erlich R."/>
            <person name="Young S.K."/>
            <person name="Yandava C."/>
            <person name="Zeng Q."/>
            <person name="Fitzgerald M.F."/>
            <person name="Alvarado L."/>
            <person name="Anderson S."/>
            <person name="Berlin A."/>
            <person name="Chen Z."/>
            <person name="Freedman E."/>
            <person name="Gellesch M."/>
            <person name="Goldberg J."/>
            <person name="Green L."/>
            <person name="Griggs A."/>
            <person name="Gujja S."/>
            <person name="Heilman E."/>
            <person name="Heiman D."/>
            <person name="Hollinger A."/>
            <person name="Howarth C."/>
            <person name="Larson L."/>
            <person name="Mehta T."/>
            <person name="Neiman D."/>
            <person name="Pearson M."/>
            <person name="Roberts A."/>
            <person name="Ryan E."/>
            <person name="Saif S."/>
            <person name="Shea T."/>
            <person name="Shenoy N."/>
            <person name="Sisk P."/>
            <person name="Stolte C."/>
            <person name="Sykes S."/>
            <person name="White J."/>
            <person name="Haas B."/>
            <person name="Nusbaum C."/>
            <person name="Birren B."/>
        </authorList>
    </citation>
    <scope>NUCLEOTIDE SEQUENCE [LARGE SCALE GENOMIC DNA]</scope>
    <source>
        <strain evidence="1">RIM2_R1_999</strain>
    </source>
</reference>
<organism evidence="1 2">
    <name type="scientific">Synechococcus phage S-RIM2 R1_1999</name>
    <dbReference type="NCBI Taxonomy" id="869662"/>
    <lineage>
        <taxon>Viruses</taxon>
        <taxon>Duplodnaviria</taxon>
        <taxon>Heunggongvirae</taxon>
        <taxon>Uroviricota</taxon>
        <taxon>Caudoviricetes</taxon>
        <taxon>Pantevenvirales</taxon>
        <taxon>Kyanoviridae</taxon>
        <taxon>Nerrivikvirus</taxon>
        <taxon>Nerrivikvirus srim2</taxon>
    </lineage>
</organism>
<protein>
    <submittedName>
        <fullName evidence="1">Uncharacterized protein</fullName>
    </submittedName>
</protein>
<gene>
    <name evidence="1" type="ORF">SWTG_00200</name>
</gene>
<keyword evidence="2" id="KW-1185">Reference proteome</keyword>
<proteinExistence type="predicted"/>
<dbReference type="GeneID" id="15012063"/>
<accession>M4PQX7</accession>
<name>M4PQX7_9CAUD</name>
<dbReference type="Proteomes" id="UP000011853">
    <property type="component" value="Segment"/>
</dbReference>
<dbReference type="EMBL" id="HQ317292">
    <property type="protein sequence ID" value="AGH07121.1"/>
    <property type="molecule type" value="Genomic_DNA"/>
</dbReference>
<dbReference type="KEGG" id="vg:15012063"/>
<dbReference type="OrthoDB" id="39899at10239"/>
<sequence length="101" mass="11113">MATVQKSTKINFYKFVATKDVSPSAKGADEGTVATVKVLNKNTEALNNIGSVLNGIAKIAQDLKKVMLMQLDAQQRKNVGTFDAQYTKTKKRKRVDLLLVL</sequence>
<evidence type="ECO:0000313" key="2">
    <source>
        <dbReference type="Proteomes" id="UP000011853"/>
    </source>
</evidence>
<evidence type="ECO:0000313" key="1">
    <source>
        <dbReference type="EMBL" id="AGH07121.1"/>
    </source>
</evidence>